<dbReference type="PANTHER" id="PTHR42912">
    <property type="entry name" value="METHYLTRANSFERASE"/>
    <property type="match status" value="1"/>
</dbReference>
<feature type="domain" description="Methyltransferase type 11" evidence="1">
    <location>
        <begin position="55"/>
        <end position="149"/>
    </location>
</feature>
<dbReference type="Proteomes" id="UP000230935">
    <property type="component" value="Unassembled WGS sequence"/>
</dbReference>
<name>A0A2H0W2S0_9BACT</name>
<dbReference type="Pfam" id="PF08241">
    <property type="entry name" value="Methyltransf_11"/>
    <property type="match status" value="1"/>
</dbReference>
<comment type="caution">
    <text evidence="2">The sequence shown here is derived from an EMBL/GenBank/DDBJ whole genome shotgun (WGS) entry which is preliminary data.</text>
</comment>
<dbReference type="InterPro" id="IPR050508">
    <property type="entry name" value="Methyltransf_Superfamily"/>
</dbReference>
<dbReference type="CDD" id="cd02440">
    <property type="entry name" value="AdoMet_MTases"/>
    <property type="match status" value="1"/>
</dbReference>
<dbReference type="InterPro" id="IPR029063">
    <property type="entry name" value="SAM-dependent_MTases_sf"/>
</dbReference>
<evidence type="ECO:0000313" key="2">
    <source>
        <dbReference type="EMBL" id="PIS04930.1"/>
    </source>
</evidence>
<dbReference type="AlphaFoldDB" id="A0A2H0W2S0"/>
<dbReference type="InterPro" id="IPR013216">
    <property type="entry name" value="Methyltransf_11"/>
</dbReference>
<gene>
    <name evidence="2" type="ORF">COT81_03875</name>
</gene>
<evidence type="ECO:0000259" key="1">
    <source>
        <dbReference type="Pfam" id="PF08241"/>
    </source>
</evidence>
<accession>A0A2H0W2S0</accession>
<dbReference type="PANTHER" id="PTHR42912:SF93">
    <property type="entry name" value="N6-ADENOSINE-METHYLTRANSFERASE TMT1A"/>
    <property type="match status" value="1"/>
</dbReference>
<reference evidence="3" key="1">
    <citation type="submission" date="2017-09" db="EMBL/GenBank/DDBJ databases">
        <title>Depth-based differentiation of microbial function through sediment-hosted aquifers and enrichment of novel symbionts in the deep terrestrial subsurface.</title>
        <authorList>
            <person name="Probst A.J."/>
            <person name="Ladd B."/>
            <person name="Jarett J.K."/>
            <person name="Geller-Mcgrath D.E."/>
            <person name="Sieber C.M.K."/>
            <person name="Emerson J.B."/>
            <person name="Anantharaman K."/>
            <person name="Thomas B.C."/>
            <person name="Malmstrom R."/>
            <person name="Stieglmeier M."/>
            <person name="Klingl A."/>
            <person name="Woyke T."/>
            <person name="Ryan C.M."/>
            <person name="Banfield J.F."/>
        </authorList>
    </citation>
    <scope>NUCLEOTIDE SEQUENCE [LARGE SCALE GENOMIC DNA]</scope>
</reference>
<dbReference type="Gene3D" id="3.40.50.150">
    <property type="entry name" value="Vaccinia Virus protein VP39"/>
    <property type="match status" value="1"/>
</dbReference>
<dbReference type="SUPFAM" id="SSF53335">
    <property type="entry name" value="S-adenosyl-L-methionine-dependent methyltransferases"/>
    <property type="match status" value="1"/>
</dbReference>
<dbReference type="GO" id="GO:0008757">
    <property type="term" value="F:S-adenosylmethionine-dependent methyltransferase activity"/>
    <property type="evidence" value="ECO:0007669"/>
    <property type="project" value="InterPro"/>
</dbReference>
<organism evidence="2 3">
    <name type="scientific">Candidatus Buchananbacteria bacterium CG10_big_fil_rev_8_21_14_0_10_42_9</name>
    <dbReference type="NCBI Taxonomy" id="1974526"/>
    <lineage>
        <taxon>Bacteria</taxon>
        <taxon>Candidatus Buchananiibacteriota</taxon>
    </lineage>
</organism>
<sequence length="246" mass="29251">MSQEQKHLKKRYQKTAVAKKYIKKRFTDPVWQAEHDVQIKTINNFLKQQEPNLVLNLACGPGRITQDLKHVNRGVAADISGAMLAEASRRLDHKKWKLKKVDAFNLPFPNNHFDAVISFRFIRHFRQTDRNKLLAEINRVLKPEGVLIFDALNKNMQRNYYFEKFTVAFRPEAQGFFDALWTIDSLHQELEYNHLTITKIISIINHPNLYVKLQKIFLKQLSKKIIERLDYFKTKHNFEWIIMCKK</sequence>
<dbReference type="EMBL" id="PEZZ01000030">
    <property type="protein sequence ID" value="PIS04930.1"/>
    <property type="molecule type" value="Genomic_DNA"/>
</dbReference>
<evidence type="ECO:0000313" key="3">
    <source>
        <dbReference type="Proteomes" id="UP000230935"/>
    </source>
</evidence>
<proteinExistence type="predicted"/>
<protein>
    <recommendedName>
        <fullName evidence="1">Methyltransferase type 11 domain-containing protein</fullName>
    </recommendedName>
</protein>